<dbReference type="EMBL" id="KN824301">
    <property type="protein sequence ID" value="KIM27041.1"/>
    <property type="molecule type" value="Genomic_DNA"/>
</dbReference>
<keyword evidence="2" id="KW-0560">Oxidoreductase</keyword>
<dbReference type="Proteomes" id="UP000054097">
    <property type="component" value="Unassembled WGS sequence"/>
</dbReference>
<keyword evidence="4" id="KW-1185">Reference proteome</keyword>
<evidence type="ECO:0000256" key="1">
    <source>
        <dbReference type="ARBA" id="ARBA00006484"/>
    </source>
</evidence>
<sequence length="228" mass="23728">MSVALILGAGSRVGKSVASKFAENGYKVALGSRGGGGDVPQGGISVQVDVSKPEDVAAAFAKTEQEFGAPANVVIYNVAAFRPLPSAGEPFSTPYSQFLQDTVSGSLGAYVALQEAVAAFKRVGAGKPKVFIATSNILAVAPPSVNMFGLGSQKRSLAYFVQGGNAAYEKDDFRFYNAMEVSPEGGIPAGAQISGEAHAIAYWNLVQRAGRGGWDIRFVKDGSILEEN</sequence>
<dbReference type="InterPro" id="IPR036291">
    <property type="entry name" value="NAD(P)-bd_dom_sf"/>
</dbReference>
<dbReference type="OrthoDB" id="5336600at2759"/>
<gene>
    <name evidence="3" type="ORF">M408DRAFT_24796</name>
</gene>
<name>A0A0C3B6F5_SERVB</name>
<dbReference type="PANTHER" id="PTHR43669:SF4">
    <property type="entry name" value="SHORT-CHAIN DEHYDROGENASE"/>
    <property type="match status" value="1"/>
</dbReference>
<evidence type="ECO:0000313" key="4">
    <source>
        <dbReference type="Proteomes" id="UP000054097"/>
    </source>
</evidence>
<organism evidence="3 4">
    <name type="scientific">Serendipita vermifera MAFF 305830</name>
    <dbReference type="NCBI Taxonomy" id="933852"/>
    <lineage>
        <taxon>Eukaryota</taxon>
        <taxon>Fungi</taxon>
        <taxon>Dikarya</taxon>
        <taxon>Basidiomycota</taxon>
        <taxon>Agaricomycotina</taxon>
        <taxon>Agaricomycetes</taxon>
        <taxon>Sebacinales</taxon>
        <taxon>Serendipitaceae</taxon>
        <taxon>Serendipita</taxon>
    </lineage>
</organism>
<evidence type="ECO:0008006" key="5">
    <source>
        <dbReference type="Google" id="ProtNLM"/>
    </source>
</evidence>
<accession>A0A0C3B6F5</accession>
<dbReference type="SUPFAM" id="SSF51735">
    <property type="entry name" value="NAD(P)-binding Rossmann-fold domains"/>
    <property type="match status" value="1"/>
</dbReference>
<evidence type="ECO:0000256" key="2">
    <source>
        <dbReference type="ARBA" id="ARBA00023002"/>
    </source>
</evidence>
<proteinExistence type="inferred from homology"/>
<reference evidence="3 4" key="1">
    <citation type="submission" date="2014-04" db="EMBL/GenBank/DDBJ databases">
        <authorList>
            <consortium name="DOE Joint Genome Institute"/>
            <person name="Kuo A."/>
            <person name="Zuccaro A."/>
            <person name="Kohler A."/>
            <person name="Nagy L.G."/>
            <person name="Floudas D."/>
            <person name="Copeland A."/>
            <person name="Barry K.W."/>
            <person name="Cichocki N."/>
            <person name="Veneault-Fourrey C."/>
            <person name="LaButti K."/>
            <person name="Lindquist E.A."/>
            <person name="Lipzen A."/>
            <person name="Lundell T."/>
            <person name="Morin E."/>
            <person name="Murat C."/>
            <person name="Sun H."/>
            <person name="Tunlid A."/>
            <person name="Henrissat B."/>
            <person name="Grigoriev I.V."/>
            <person name="Hibbett D.S."/>
            <person name="Martin F."/>
            <person name="Nordberg H.P."/>
            <person name="Cantor M.N."/>
            <person name="Hua S.X."/>
        </authorList>
    </citation>
    <scope>NUCLEOTIDE SEQUENCE [LARGE SCALE GENOMIC DNA]</scope>
    <source>
        <strain evidence="3 4">MAFF 305830</strain>
    </source>
</reference>
<dbReference type="AlphaFoldDB" id="A0A0C3B6F5"/>
<dbReference type="Gene3D" id="3.40.50.720">
    <property type="entry name" value="NAD(P)-binding Rossmann-like Domain"/>
    <property type="match status" value="1"/>
</dbReference>
<dbReference type="PANTHER" id="PTHR43669">
    <property type="entry name" value="5-KETO-D-GLUCONATE 5-REDUCTASE"/>
    <property type="match status" value="1"/>
</dbReference>
<dbReference type="HOGENOM" id="CLU_103010_0_0_1"/>
<comment type="similarity">
    <text evidence="1">Belongs to the short-chain dehydrogenases/reductases (SDR) family.</text>
</comment>
<evidence type="ECO:0000313" key="3">
    <source>
        <dbReference type="EMBL" id="KIM27041.1"/>
    </source>
</evidence>
<dbReference type="GO" id="GO:0016491">
    <property type="term" value="F:oxidoreductase activity"/>
    <property type="evidence" value="ECO:0007669"/>
    <property type="project" value="UniProtKB-KW"/>
</dbReference>
<reference evidence="4" key="2">
    <citation type="submission" date="2015-01" db="EMBL/GenBank/DDBJ databases">
        <title>Evolutionary Origins and Diversification of the Mycorrhizal Mutualists.</title>
        <authorList>
            <consortium name="DOE Joint Genome Institute"/>
            <consortium name="Mycorrhizal Genomics Consortium"/>
            <person name="Kohler A."/>
            <person name="Kuo A."/>
            <person name="Nagy L.G."/>
            <person name="Floudas D."/>
            <person name="Copeland A."/>
            <person name="Barry K.W."/>
            <person name="Cichocki N."/>
            <person name="Veneault-Fourrey C."/>
            <person name="LaButti K."/>
            <person name="Lindquist E.A."/>
            <person name="Lipzen A."/>
            <person name="Lundell T."/>
            <person name="Morin E."/>
            <person name="Murat C."/>
            <person name="Riley R."/>
            <person name="Ohm R."/>
            <person name="Sun H."/>
            <person name="Tunlid A."/>
            <person name="Henrissat B."/>
            <person name="Grigoriev I.V."/>
            <person name="Hibbett D.S."/>
            <person name="Martin F."/>
        </authorList>
    </citation>
    <scope>NUCLEOTIDE SEQUENCE [LARGE SCALE GENOMIC DNA]</scope>
    <source>
        <strain evidence="4">MAFF 305830</strain>
    </source>
</reference>
<protein>
    <recommendedName>
        <fullName evidence="5">NAD(P)-binding domain-containing protein</fullName>
    </recommendedName>
</protein>
<dbReference type="STRING" id="933852.A0A0C3B6F5"/>
<dbReference type="CDD" id="cd05233">
    <property type="entry name" value="SDR_c"/>
    <property type="match status" value="1"/>
</dbReference>